<dbReference type="STRING" id="6186.A0A183L7G8"/>
<dbReference type="GO" id="GO:0004420">
    <property type="term" value="F:hydroxymethylglutaryl-CoA reductase (NADPH) activity"/>
    <property type="evidence" value="ECO:0007669"/>
    <property type="project" value="UniProtKB-EC"/>
</dbReference>
<dbReference type="PROSITE" id="PS00318">
    <property type="entry name" value="HMG_COA_REDUCTASE_2"/>
    <property type="match status" value="1"/>
</dbReference>
<dbReference type="GO" id="GO:0016126">
    <property type="term" value="P:sterol biosynthetic process"/>
    <property type="evidence" value="ECO:0007669"/>
    <property type="project" value="TreeGrafter"/>
</dbReference>
<reference evidence="3 4" key="2">
    <citation type="submission" date="2018-11" db="EMBL/GenBank/DDBJ databases">
        <authorList>
            <consortium name="Pathogen Informatics"/>
        </authorList>
    </citation>
    <scope>NUCLEOTIDE SEQUENCE [LARGE SCALE GENOMIC DNA]</scope>
    <source>
        <strain evidence="3">Dakar</strain>
        <strain evidence="4">Dakar, Senegal</strain>
    </source>
</reference>
<dbReference type="InterPro" id="IPR002202">
    <property type="entry name" value="HMG_CoA_Rdtase"/>
</dbReference>
<dbReference type="GO" id="GO:0005778">
    <property type="term" value="C:peroxisomal membrane"/>
    <property type="evidence" value="ECO:0007669"/>
    <property type="project" value="TreeGrafter"/>
</dbReference>
<accession>A0A183L7G8</accession>
<dbReference type="InterPro" id="IPR023076">
    <property type="entry name" value="HMG_CoA_Rdtase_CS"/>
</dbReference>
<dbReference type="EC" id="1.1.1.34" evidence="2"/>
<dbReference type="Pfam" id="PF00368">
    <property type="entry name" value="HMG-CoA_red"/>
    <property type="match status" value="1"/>
</dbReference>
<comment type="pathway">
    <text evidence="1">Metabolic intermediate biosynthesis; (R)-mevalonate biosynthesis; (R)-mevalonate from acetyl-CoA: step 3/3.</text>
</comment>
<organism evidence="5">
    <name type="scientific">Schistosoma curassoni</name>
    <dbReference type="NCBI Taxonomy" id="6186"/>
    <lineage>
        <taxon>Eukaryota</taxon>
        <taxon>Metazoa</taxon>
        <taxon>Spiralia</taxon>
        <taxon>Lophotrochozoa</taxon>
        <taxon>Platyhelminthes</taxon>
        <taxon>Trematoda</taxon>
        <taxon>Digenea</taxon>
        <taxon>Strigeidida</taxon>
        <taxon>Schistosomatoidea</taxon>
        <taxon>Schistosomatidae</taxon>
        <taxon>Schistosoma</taxon>
    </lineage>
</organism>
<dbReference type="PANTHER" id="PTHR10572">
    <property type="entry name" value="3-HYDROXY-3-METHYLGLUTARYL-COENZYME A REDUCTASE"/>
    <property type="match status" value="1"/>
</dbReference>
<evidence type="ECO:0000313" key="4">
    <source>
        <dbReference type="Proteomes" id="UP000279833"/>
    </source>
</evidence>
<evidence type="ECO:0000256" key="1">
    <source>
        <dbReference type="ARBA" id="ARBA00005084"/>
    </source>
</evidence>
<dbReference type="EMBL" id="UZAK01053442">
    <property type="protein sequence ID" value="VDP82276.1"/>
    <property type="molecule type" value="Genomic_DNA"/>
</dbReference>
<dbReference type="GO" id="GO:0015936">
    <property type="term" value="P:coenzyme A metabolic process"/>
    <property type="evidence" value="ECO:0007669"/>
    <property type="project" value="InterPro"/>
</dbReference>
<dbReference type="WBParaSite" id="SCUD_0002329101-mRNA-1">
    <property type="protein sequence ID" value="SCUD_0002329101-mRNA-1"/>
    <property type="gene ID" value="SCUD_0002329101"/>
</dbReference>
<evidence type="ECO:0000256" key="2">
    <source>
        <dbReference type="ARBA" id="ARBA00012999"/>
    </source>
</evidence>
<evidence type="ECO:0000313" key="5">
    <source>
        <dbReference type="WBParaSite" id="SCUD_0002329101-mRNA-1"/>
    </source>
</evidence>
<dbReference type="AlphaFoldDB" id="A0A183L7G8"/>
<name>A0A183L7G8_9TREM</name>
<dbReference type="GO" id="GO:0008299">
    <property type="term" value="P:isoprenoid biosynthetic process"/>
    <property type="evidence" value="ECO:0007669"/>
    <property type="project" value="TreeGrafter"/>
</dbReference>
<dbReference type="PROSITE" id="PS01192">
    <property type="entry name" value="HMG_COA_REDUCTASE_3"/>
    <property type="match status" value="1"/>
</dbReference>
<dbReference type="SUPFAM" id="SSF56542">
    <property type="entry name" value="Substrate-binding domain of HMG-CoA reductase"/>
    <property type="match status" value="1"/>
</dbReference>
<reference evidence="5" key="1">
    <citation type="submission" date="2016-06" db="UniProtKB">
        <authorList>
            <consortium name="WormBaseParasite"/>
        </authorList>
    </citation>
    <scope>IDENTIFICATION</scope>
</reference>
<dbReference type="InterPro" id="IPR009029">
    <property type="entry name" value="HMG_CoA_Rdtase_sub-bd_dom_sf"/>
</dbReference>
<dbReference type="Gene3D" id="3.90.770.10">
    <property type="entry name" value="3-hydroxy-3-methylglutaryl-coenzyme A Reductase, Chain A, domain 2"/>
    <property type="match status" value="1"/>
</dbReference>
<gene>
    <name evidence="3" type="ORF">SCUD_LOCUS23288</name>
</gene>
<dbReference type="PANTHER" id="PTHR10572:SF24">
    <property type="entry name" value="3-HYDROXY-3-METHYLGLUTARYL-COENZYME A REDUCTASE"/>
    <property type="match status" value="1"/>
</dbReference>
<dbReference type="GO" id="GO:0005789">
    <property type="term" value="C:endoplasmic reticulum membrane"/>
    <property type="evidence" value="ECO:0007669"/>
    <property type="project" value="TreeGrafter"/>
</dbReference>
<keyword evidence="4" id="KW-1185">Reference proteome</keyword>
<proteinExistence type="predicted"/>
<dbReference type="PROSITE" id="PS50065">
    <property type="entry name" value="HMG_COA_REDUCTASE_4"/>
    <property type="match status" value="1"/>
</dbReference>
<protein>
    <recommendedName>
        <fullName evidence="2">hydroxymethylglutaryl-CoA reductase (NADPH)</fullName>
        <ecNumber evidence="2">1.1.1.34</ecNumber>
    </recommendedName>
</protein>
<evidence type="ECO:0000313" key="3">
    <source>
        <dbReference type="EMBL" id="VDP82276.1"/>
    </source>
</evidence>
<dbReference type="Proteomes" id="UP000279833">
    <property type="component" value="Unassembled WGS sequence"/>
</dbReference>
<sequence length="145" mass="15655">MPCLEVGTVGGGTRLPGQRACLDLLDLSVDRPTEHLSRIIAGTVLAAELSLMAALDTDDLVKAHMHFNRAKQSTNSNPCSHSTTADYNNNDNNSNIYDNHSIALSSKSTVTDNSDVRESVHSIHVKPLPVKSDLSVNSVISHYTM</sequence>
<dbReference type="InterPro" id="IPR023074">
    <property type="entry name" value="HMG_CoA_Rdtase_cat_sf"/>
</dbReference>